<evidence type="ECO:0000256" key="1">
    <source>
        <dbReference type="SAM" id="Phobius"/>
    </source>
</evidence>
<reference evidence="2 3" key="1">
    <citation type="submission" date="2023-02" db="EMBL/GenBank/DDBJ databases">
        <title>Genome sequence of Sphingomonas naphthae.</title>
        <authorList>
            <person name="Kim S."/>
            <person name="Heo J."/>
            <person name="Kwon S.-W."/>
        </authorList>
    </citation>
    <scope>NUCLEOTIDE SEQUENCE [LARGE SCALE GENOMIC DNA]</scope>
    <source>
        <strain evidence="2 3">KACC 18716</strain>
    </source>
</reference>
<proteinExistence type="predicted"/>
<accession>A0ABY7TK13</accession>
<dbReference type="RefSeq" id="WP_273687913.1">
    <property type="nucleotide sequence ID" value="NZ_CP117411.1"/>
</dbReference>
<keyword evidence="1" id="KW-0472">Membrane</keyword>
<evidence type="ECO:0000313" key="2">
    <source>
        <dbReference type="EMBL" id="WCT73576.1"/>
    </source>
</evidence>
<dbReference type="InterPro" id="IPR007060">
    <property type="entry name" value="FtsL/DivIC"/>
</dbReference>
<dbReference type="Pfam" id="PF04977">
    <property type="entry name" value="DivIC"/>
    <property type="match status" value="1"/>
</dbReference>
<keyword evidence="3" id="KW-1185">Reference proteome</keyword>
<gene>
    <name evidence="2" type="ORF">PQ455_18525</name>
</gene>
<dbReference type="Proteomes" id="UP001220395">
    <property type="component" value="Chromosome"/>
</dbReference>
<organism evidence="2 3">
    <name type="scientific">Sphingomonas naphthae</name>
    <dbReference type="NCBI Taxonomy" id="1813468"/>
    <lineage>
        <taxon>Bacteria</taxon>
        <taxon>Pseudomonadati</taxon>
        <taxon>Pseudomonadota</taxon>
        <taxon>Alphaproteobacteria</taxon>
        <taxon>Sphingomonadales</taxon>
        <taxon>Sphingomonadaceae</taxon>
        <taxon>Sphingomonas</taxon>
    </lineage>
</organism>
<sequence>MARRNTAQLIRSAFWPALAILVVAQFAGYALLGQNGLMSLGTYKTQIAERQARLTVLQAQRAELQRHAELLNPRRVDPDYADELVRRSTGQVRPDEVIIPRG</sequence>
<evidence type="ECO:0000313" key="3">
    <source>
        <dbReference type="Proteomes" id="UP001220395"/>
    </source>
</evidence>
<dbReference type="EMBL" id="CP117411">
    <property type="protein sequence ID" value="WCT73576.1"/>
    <property type="molecule type" value="Genomic_DNA"/>
</dbReference>
<name>A0ABY7TK13_9SPHN</name>
<keyword evidence="1" id="KW-0812">Transmembrane</keyword>
<feature type="transmembrane region" description="Helical" evidence="1">
    <location>
        <begin position="12"/>
        <end position="32"/>
    </location>
</feature>
<keyword evidence="1" id="KW-1133">Transmembrane helix</keyword>
<protein>
    <submittedName>
        <fullName evidence="2">Septum formation initiator family protein</fullName>
    </submittedName>
</protein>